<dbReference type="Gene3D" id="3.30.930.30">
    <property type="match status" value="1"/>
</dbReference>
<dbReference type="OrthoDB" id="82139at2"/>
<sequence length="706" mass="83725">MAEISAINNFKKYNSGSGRSSINNVVREAFRELEKFKNNVNQELTQFNKILVKDLSVLERQYYDTEVDSRSRDVVSVVSQVQTGNFEAKNGVDLTYMLSLEKWEQYYKENLEFLNKKFGKNARCVYAVIHFDESTPHMQSMWTFSEENNQKDEYTVSDVNTAKVKSALTSAFLRRNKELGLIAGTDEYKKAFEEFKVQEKPKIIERQLAKMNKNKSDKKFKFESGTSPFTKDFYRTFNKEFVNDFMVKNPSINELKNKVKVFSNEGAEVVVRRTEKVNSSEDLDRTKFAMEKEKKDLENKIGSNDYSKNEFMKYTEILSKREIIDRKKKISKEDFLNEFKNYEIDFKVRKSNKEITDFKRIFNIKKIIKDKLNQRQNNKNFKKNLKKEIKLFDEIFKNVDFEAINKKIEDYSKGEKIEELIKNRENLYFEIKTLETEASNLKSSINFLEKEQNSKNNEIHNLDEQIWEKKMEAEKPYVVSERRKQELINEALNEARKRGDTLMRNIKKDVEKEEAKNNAIKQDILDKRLQMERELQEINNKRRQLNDSYADLEEKKRRRKAELEKLAQPIIQKEVDDLVREHLRYYEVTDKDILNFKANNKSEYDKLFGEAEAGAYEKIKGAYIRRKHDAGNKFIKQMTNILHEDSNGKFSLLEIEKTVIAAIENVPDSTYSWWNDFKNNLNIELENTVKDKNVVRNRSSSQYDRS</sequence>
<organism evidence="2 3">
    <name type="scientific">Leptotrichia trevisanii</name>
    <dbReference type="NCBI Taxonomy" id="109328"/>
    <lineage>
        <taxon>Bacteria</taxon>
        <taxon>Fusobacteriati</taxon>
        <taxon>Fusobacteriota</taxon>
        <taxon>Fusobacteriia</taxon>
        <taxon>Fusobacteriales</taxon>
        <taxon>Leptotrichiaceae</taxon>
        <taxon>Leptotrichia</taxon>
    </lineage>
</organism>
<proteinExistence type="predicted"/>
<keyword evidence="2" id="KW-0614">Plasmid</keyword>
<dbReference type="Pfam" id="PF01076">
    <property type="entry name" value="Mob_Pre"/>
    <property type="match status" value="1"/>
</dbReference>
<evidence type="ECO:0000313" key="2">
    <source>
        <dbReference type="EMBL" id="BBM46500.1"/>
    </source>
</evidence>
<gene>
    <name evidence="2" type="ORF">JMUB3870_p1004</name>
</gene>
<dbReference type="InterPro" id="IPR001668">
    <property type="entry name" value="Mob_Pre"/>
</dbReference>
<dbReference type="GO" id="GO:0006310">
    <property type="term" value="P:DNA recombination"/>
    <property type="evidence" value="ECO:0007669"/>
    <property type="project" value="InterPro"/>
</dbReference>
<geneLocation type="plasmid" evidence="2 3">
    <name>pJMUB3870-1</name>
</geneLocation>
<dbReference type="EMBL" id="AP019832">
    <property type="protein sequence ID" value="BBM46500.1"/>
    <property type="molecule type" value="Genomic_DNA"/>
</dbReference>
<accession>A0A510K4E5</accession>
<dbReference type="RefSeq" id="WP_155283280.1">
    <property type="nucleotide sequence ID" value="NZ_AP019832.1"/>
</dbReference>
<reference evidence="2 3" key="1">
    <citation type="submission" date="2019-07" db="EMBL/GenBank/DDBJ databases">
        <title>Complete Genome Sequence of Leptotrichia trevisanii Strain JMUB3870.</title>
        <authorList>
            <person name="Watanabe S."/>
            <person name="Cui L."/>
        </authorList>
    </citation>
    <scope>NUCLEOTIDE SEQUENCE [LARGE SCALE GENOMIC DNA]</scope>
    <source>
        <strain evidence="2 3">JMUB3870</strain>
        <plasmid evidence="2 3">pJMUB3870-1</plasmid>
    </source>
</reference>
<dbReference type="AlphaFoldDB" id="A0A510K4E5"/>
<evidence type="ECO:0000313" key="3">
    <source>
        <dbReference type="Proteomes" id="UP000422644"/>
    </source>
</evidence>
<dbReference type="Proteomes" id="UP000422644">
    <property type="component" value="Plasmid pJMUB3870-1"/>
</dbReference>
<keyword evidence="3" id="KW-1185">Reference proteome</keyword>
<keyword evidence="1" id="KW-0175">Coiled coil</keyword>
<evidence type="ECO:0000256" key="1">
    <source>
        <dbReference type="SAM" id="Coils"/>
    </source>
</evidence>
<feature type="coiled-coil region" evidence="1">
    <location>
        <begin position="417"/>
        <end position="465"/>
    </location>
</feature>
<name>A0A510K4E5_9FUSO</name>
<feature type="coiled-coil region" evidence="1">
    <location>
        <begin position="503"/>
        <end position="562"/>
    </location>
</feature>
<dbReference type="GO" id="GO:0003677">
    <property type="term" value="F:DNA binding"/>
    <property type="evidence" value="ECO:0007669"/>
    <property type="project" value="InterPro"/>
</dbReference>
<protein>
    <submittedName>
        <fullName evidence="2">Putative plasmid recombination enzyme</fullName>
    </submittedName>
</protein>